<dbReference type="RefSeq" id="WP_430625972.1">
    <property type="nucleotide sequence ID" value="NZ_JAHBND010000607.1"/>
</dbReference>
<dbReference type="SMART" id="SM00698">
    <property type="entry name" value="MORN"/>
    <property type="match status" value="3"/>
</dbReference>
<dbReference type="EMBL" id="JAHBND010000607">
    <property type="protein sequence ID" value="MBS7674831.1"/>
    <property type="molecule type" value="Genomic_DNA"/>
</dbReference>
<organism evidence="3 4">
    <name type="scientific">Vibrio cholerae</name>
    <dbReference type="NCBI Taxonomy" id="666"/>
    <lineage>
        <taxon>Bacteria</taxon>
        <taxon>Pseudomonadati</taxon>
        <taxon>Pseudomonadota</taxon>
        <taxon>Gammaproteobacteria</taxon>
        <taxon>Vibrionales</taxon>
        <taxon>Vibrionaceae</taxon>
        <taxon>Vibrio</taxon>
    </lineage>
</organism>
<dbReference type="PANTHER" id="PTHR43215:SF14">
    <property type="entry name" value="RADIAL SPOKE HEAD 1 HOMOLOG"/>
    <property type="match status" value="1"/>
</dbReference>
<reference evidence="3" key="1">
    <citation type="submission" date="2021-05" db="EMBL/GenBank/DDBJ databases">
        <authorList>
            <person name="Stine C."/>
        </authorList>
    </citation>
    <scope>NUCLEOTIDE SEQUENCE</scope>
    <source>
        <strain evidence="3">TDS0091212</strain>
    </source>
</reference>
<dbReference type="Pfam" id="PF02493">
    <property type="entry name" value="MORN"/>
    <property type="match status" value="4"/>
</dbReference>
<feature type="region of interest" description="Disordered" evidence="2">
    <location>
        <begin position="1"/>
        <end position="26"/>
    </location>
</feature>
<evidence type="ECO:0000256" key="2">
    <source>
        <dbReference type="SAM" id="MobiDB-lite"/>
    </source>
</evidence>
<keyword evidence="1" id="KW-0677">Repeat</keyword>
<feature type="non-terminal residue" evidence="3">
    <location>
        <position position="1"/>
    </location>
</feature>
<dbReference type="PANTHER" id="PTHR43215">
    <property type="entry name" value="RADIAL SPOKE HEAD 1 HOMOLOG"/>
    <property type="match status" value="1"/>
</dbReference>
<dbReference type="AlphaFoldDB" id="A0AAW4KZ50"/>
<accession>A0AAW4KZ50</accession>
<sequence>SSYVGGFKNGRRNGEGTLKEGQMTYRGEFQDDQYSGLGRLELADGSQYQGQFAHGKPNGEGQRNDDSGNQFSGRFVDGQLEGNGTFNSA</sequence>
<feature type="non-terminal residue" evidence="3">
    <location>
        <position position="89"/>
    </location>
</feature>
<evidence type="ECO:0000313" key="4">
    <source>
        <dbReference type="Proteomes" id="UP001196338"/>
    </source>
</evidence>
<evidence type="ECO:0000313" key="3">
    <source>
        <dbReference type="EMBL" id="MBS7674831.1"/>
    </source>
</evidence>
<dbReference type="Proteomes" id="UP001196338">
    <property type="component" value="Unassembled WGS sequence"/>
</dbReference>
<dbReference type="Gene3D" id="2.20.110.10">
    <property type="entry name" value="Histone H3 K4-specific methyltransferase SET7/9 N-terminal domain"/>
    <property type="match status" value="2"/>
</dbReference>
<feature type="region of interest" description="Disordered" evidence="2">
    <location>
        <begin position="43"/>
        <end position="89"/>
    </location>
</feature>
<proteinExistence type="predicted"/>
<dbReference type="SUPFAM" id="SSF82185">
    <property type="entry name" value="Histone H3 K4-specific methyltransferase SET7/9 N-terminal domain"/>
    <property type="match status" value="1"/>
</dbReference>
<protein>
    <submittedName>
        <fullName evidence="3">Molecular chaperone Tir</fullName>
    </submittedName>
</protein>
<comment type="caution">
    <text evidence="3">The sequence shown here is derived from an EMBL/GenBank/DDBJ whole genome shotgun (WGS) entry which is preliminary data.</text>
</comment>
<dbReference type="GO" id="GO:0005829">
    <property type="term" value="C:cytosol"/>
    <property type="evidence" value="ECO:0007669"/>
    <property type="project" value="TreeGrafter"/>
</dbReference>
<reference evidence="3" key="2">
    <citation type="submission" date="2023-08" db="EMBL/GenBank/DDBJ databases">
        <title>Vibrio cholerae Outbreaks in Tanzania Exemplify Founder Flush: Simultaneous Increases in Population Size and Genetic Diversity.</title>
        <authorList>
            <person name="Debes A.K."/>
            <person name="Mohammed A."/>
            <person name="Maseke I."/>
            <person name="Almeida M."/>
            <person name="Li S."/>
            <person name="Matimba H."/>
            <person name="Joachim A."/>
            <person name="Mizinduko M."/>
            <person name="Nyanga S."/>
            <person name="Kelly M."/>
            <person name="Kachwamba Y."/>
            <person name="Schaffer A.M."/>
            <person name="Nyanga A.S."/>
            <person name="Mghamba J."/>
            <person name="Mosha F.S."/>
            <person name="Sack D.A."/>
            <person name="Stine O.C."/>
        </authorList>
    </citation>
    <scope>NUCLEOTIDE SEQUENCE</scope>
    <source>
        <strain evidence="3">TDS0091212</strain>
    </source>
</reference>
<name>A0AAW4KZ50_VIBCL</name>
<gene>
    <name evidence="3" type="ORF">KIN13_15535</name>
</gene>
<dbReference type="InterPro" id="IPR003409">
    <property type="entry name" value="MORN"/>
</dbReference>
<evidence type="ECO:0000256" key="1">
    <source>
        <dbReference type="ARBA" id="ARBA00022737"/>
    </source>
</evidence>